<dbReference type="Proteomes" id="UP000033710">
    <property type="component" value="Unassembled WGS sequence"/>
</dbReference>
<accession>A0A0F2M9R5</accession>
<organism evidence="2 3">
    <name type="scientific">Sporothrix schenckii 1099-18</name>
    <dbReference type="NCBI Taxonomy" id="1397361"/>
    <lineage>
        <taxon>Eukaryota</taxon>
        <taxon>Fungi</taxon>
        <taxon>Dikarya</taxon>
        <taxon>Ascomycota</taxon>
        <taxon>Pezizomycotina</taxon>
        <taxon>Sordariomycetes</taxon>
        <taxon>Sordariomycetidae</taxon>
        <taxon>Ophiostomatales</taxon>
        <taxon>Ophiostomataceae</taxon>
        <taxon>Sporothrix</taxon>
    </lineage>
</organism>
<gene>
    <name evidence="2" type="ORF">SPSK_10947</name>
</gene>
<dbReference type="RefSeq" id="XP_016587582.1">
    <property type="nucleotide sequence ID" value="XM_016737176.1"/>
</dbReference>
<reference evidence="2 3" key="2">
    <citation type="journal article" date="2015" name="Eukaryot. Cell">
        <title>Asexual propagation of a virulent clone complex in a human and feline outbreak of sporotrichosis.</title>
        <authorList>
            <person name="Teixeira Mde M."/>
            <person name="Rodrigues A.M."/>
            <person name="Tsui C.K."/>
            <person name="de Almeida L.G."/>
            <person name="Van Diepeningen A.D."/>
            <person name="van den Ende B.G."/>
            <person name="Fernandes G.F."/>
            <person name="Kano R."/>
            <person name="Hamelin R.C."/>
            <person name="Lopes-Bezerra L.M."/>
            <person name="Vasconcelos A.T."/>
            <person name="de Hoog S."/>
            <person name="de Camargo Z.P."/>
            <person name="Felipe M.S."/>
        </authorList>
    </citation>
    <scope>NUCLEOTIDE SEQUENCE [LARGE SCALE GENOMIC DNA]</scope>
    <source>
        <strain evidence="2 3">1099-18</strain>
    </source>
</reference>
<dbReference type="AlphaFoldDB" id="A0A0F2M9R5"/>
<name>A0A0F2M9R5_SPOSC</name>
<evidence type="ECO:0000313" key="2">
    <source>
        <dbReference type="EMBL" id="KJR84906.1"/>
    </source>
</evidence>
<dbReference type="EMBL" id="AXCR01000007">
    <property type="protein sequence ID" value="KJR84906.1"/>
    <property type="molecule type" value="Genomic_DNA"/>
</dbReference>
<dbReference type="GeneID" id="27672453"/>
<proteinExistence type="predicted"/>
<comment type="caution">
    <text evidence="2">The sequence shown here is derived from an EMBL/GenBank/DDBJ whole genome shotgun (WGS) entry which is preliminary data.</text>
</comment>
<reference evidence="2 3" key="1">
    <citation type="journal article" date="2014" name="BMC Genomics">
        <title>Comparative genomics of the major fungal agents of human and animal Sporotrichosis: Sporothrix schenckii and Sporothrix brasiliensis.</title>
        <authorList>
            <person name="Teixeira M.M."/>
            <person name="de Almeida L.G."/>
            <person name="Kubitschek-Barreira P."/>
            <person name="Alves F.L."/>
            <person name="Kioshima E.S."/>
            <person name="Abadio A.K."/>
            <person name="Fernandes L."/>
            <person name="Derengowski L.S."/>
            <person name="Ferreira K.S."/>
            <person name="Souza R.C."/>
            <person name="Ruiz J.C."/>
            <person name="de Andrade N.C."/>
            <person name="Paes H.C."/>
            <person name="Nicola A.M."/>
            <person name="Albuquerque P."/>
            <person name="Gerber A.L."/>
            <person name="Martins V.P."/>
            <person name="Peconick L.D."/>
            <person name="Neto A.V."/>
            <person name="Chaucanez C.B."/>
            <person name="Silva P.A."/>
            <person name="Cunha O.L."/>
            <person name="de Oliveira F.F."/>
            <person name="dos Santos T.C."/>
            <person name="Barros A.L."/>
            <person name="Soares M.A."/>
            <person name="de Oliveira L.M."/>
            <person name="Marini M.M."/>
            <person name="Villalobos-Duno H."/>
            <person name="Cunha M.M."/>
            <person name="de Hoog S."/>
            <person name="da Silveira J.F."/>
            <person name="Henrissat B."/>
            <person name="Nino-Vega G.A."/>
            <person name="Cisalpino P.S."/>
            <person name="Mora-Montes H.M."/>
            <person name="Almeida S.R."/>
            <person name="Stajich J.E."/>
            <person name="Lopes-Bezerra L.M."/>
            <person name="Vasconcelos A.T."/>
            <person name="Felipe M.S."/>
        </authorList>
    </citation>
    <scope>NUCLEOTIDE SEQUENCE [LARGE SCALE GENOMIC DNA]</scope>
    <source>
        <strain evidence="2 3">1099-18</strain>
    </source>
</reference>
<dbReference type="VEuPathDB" id="FungiDB:SPSK_10947"/>
<sequence length="73" mass="8728">MTWAQRSEEWMSERWAIVSNRYRATEREEKGKATSTRQNNQGEEKDRKGLRLVRCEAADEQKRVRRMGAKLKD</sequence>
<dbReference type="KEGG" id="ssck:SPSK_10947"/>
<feature type="region of interest" description="Disordered" evidence="1">
    <location>
        <begin position="24"/>
        <end position="49"/>
    </location>
</feature>
<evidence type="ECO:0000256" key="1">
    <source>
        <dbReference type="SAM" id="MobiDB-lite"/>
    </source>
</evidence>
<protein>
    <submittedName>
        <fullName evidence="2">Uncharacterized protein</fullName>
    </submittedName>
</protein>
<evidence type="ECO:0000313" key="3">
    <source>
        <dbReference type="Proteomes" id="UP000033710"/>
    </source>
</evidence>